<comment type="catalytic activity">
    <reaction evidence="4">
        <text>2 [molybdopterin-synthase sulfur-carrier protein]-C-terminal-Gly-aminoethanethioate + cyclic pyranopterin phosphate + H2O = molybdopterin + 2 [molybdopterin-synthase sulfur-carrier protein]-C-terminal Gly-Gly + 2 H(+)</text>
        <dbReference type="Rhea" id="RHEA:26333"/>
        <dbReference type="Rhea" id="RHEA-COMP:12202"/>
        <dbReference type="Rhea" id="RHEA-COMP:19907"/>
        <dbReference type="ChEBI" id="CHEBI:15377"/>
        <dbReference type="ChEBI" id="CHEBI:15378"/>
        <dbReference type="ChEBI" id="CHEBI:58698"/>
        <dbReference type="ChEBI" id="CHEBI:59648"/>
        <dbReference type="ChEBI" id="CHEBI:90778"/>
        <dbReference type="ChEBI" id="CHEBI:232372"/>
        <dbReference type="EC" id="2.8.1.12"/>
    </reaction>
</comment>
<keyword evidence="1 4" id="KW-0963">Cytoplasm</keyword>
<dbReference type="AlphaFoldDB" id="A0AAN9VSF1"/>
<dbReference type="InterPro" id="IPR003448">
    <property type="entry name" value="Mopterin_biosynth_MoaE"/>
</dbReference>
<dbReference type="GO" id="GO:0030366">
    <property type="term" value="F:molybdopterin synthase activity"/>
    <property type="evidence" value="ECO:0007669"/>
    <property type="project" value="UniProtKB-UniRule"/>
</dbReference>
<dbReference type="Proteomes" id="UP001378592">
    <property type="component" value="Unassembled WGS sequence"/>
</dbReference>
<dbReference type="EC" id="2.8.1.12" evidence="4"/>
<dbReference type="InterPro" id="IPR028888">
    <property type="entry name" value="MOCS2B_euk"/>
</dbReference>
<dbReference type="Pfam" id="PF02391">
    <property type="entry name" value="MoaE"/>
    <property type="match status" value="1"/>
</dbReference>
<gene>
    <name evidence="4" type="primary">Mocs2</name>
    <name evidence="5" type="ORF">R5R35_001338</name>
</gene>
<dbReference type="GO" id="GO:0006777">
    <property type="term" value="P:Mo-molybdopterin cofactor biosynthetic process"/>
    <property type="evidence" value="ECO:0007669"/>
    <property type="project" value="UniProtKB-UniRule"/>
</dbReference>
<name>A0AAN9VSF1_9ORTH</name>
<protein>
    <recommendedName>
        <fullName evidence="4">Molybdopterin synthase catalytic subunit</fullName>
        <ecNumber evidence="4">2.8.1.12</ecNumber>
    </recommendedName>
    <alternativeName>
        <fullName evidence="4">Molybdenum cofactor synthesis protein 2 large subunit</fullName>
    </alternativeName>
    <alternativeName>
        <fullName evidence="4">Molybdenum cofactor synthesis protein 2B</fullName>
        <shortName evidence="4">MOCS2B</shortName>
    </alternativeName>
</protein>
<dbReference type="EMBL" id="JAZDUA010000274">
    <property type="protein sequence ID" value="KAK7862428.1"/>
    <property type="molecule type" value="Genomic_DNA"/>
</dbReference>
<evidence type="ECO:0000313" key="5">
    <source>
        <dbReference type="EMBL" id="KAK7862428.1"/>
    </source>
</evidence>
<keyword evidence="3 4" id="KW-0501">Molybdenum cofactor biosynthesis</keyword>
<evidence type="ECO:0000256" key="1">
    <source>
        <dbReference type="ARBA" id="ARBA00022490"/>
    </source>
</evidence>
<dbReference type="PANTHER" id="PTHR23404">
    <property type="entry name" value="MOLYBDOPTERIN SYNTHASE RELATED"/>
    <property type="match status" value="1"/>
</dbReference>
<keyword evidence="2 4" id="KW-0808">Transferase</keyword>
<dbReference type="GO" id="GO:1990140">
    <property type="term" value="C:molybdopterin synthase complex"/>
    <property type="evidence" value="ECO:0007669"/>
    <property type="project" value="UniProtKB-UniRule"/>
</dbReference>
<reference evidence="5 6" key="1">
    <citation type="submission" date="2024-03" db="EMBL/GenBank/DDBJ databases">
        <title>The genome assembly and annotation of the cricket Gryllus longicercus Weissman &amp; Gray.</title>
        <authorList>
            <person name="Szrajer S."/>
            <person name="Gray D."/>
            <person name="Ylla G."/>
        </authorList>
    </citation>
    <scope>NUCLEOTIDE SEQUENCE [LARGE SCALE GENOMIC DNA]</scope>
    <source>
        <strain evidence="5">DAG 2021-001</strain>
        <tissue evidence="5">Whole body minus gut</tissue>
    </source>
</reference>
<comment type="subcellular location">
    <subcellularLocation>
        <location evidence="4">Cytoplasm</location>
    </subcellularLocation>
</comment>
<sequence>MDIVRLVTSKLNVEDITNEIASPSCGAISLFVGTTRDTFEDRKVVQLEYEAYEEMAQKSMKNLCCQIRDKWSIKNISIHHRLGIVPVKEASVVIAVASPHRAESLKAVEFAINELKASVPIWKKEVYEVHDPEWKENKECSWKKC</sequence>
<comment type="miscellaneous">
    <text evidence="4">This protein is produced by a bicistronic gene which also produces the large subunit (MOCS2A).</text>
</comment>
<evidence type="ECO:0000256" key="3">
    <source>
        <dbReference type="ARBA" id="ARBA00023150"/>
    </source>
</evidence>
<evidence type="ECO:0000313" key="6">
    <source>
        <dbReference type="Proteomes" id="UP001378592"/>
    </source>
</evidence>
<dbReference type="Gene3D" id="3.90.1170.40">
    <property type="entry name" value="Molybdopterin biosynthesis MoaE subunit"/>
    <property type="match status" value="1"/>
</dbReference>
<feature type="binding site" evidence="4">
    <location>
        <begin position="100"/>
        <end position="101"/>
    </location>
    <ligand>
        <name>substrate</name>
    </ligand>
</feature>
<dbReference type="FunFam" id="3.90.1170.40:FF:000002">
    <property type="entry name" value="Molybdopterin synthase catalytic subunit"/>
    <property type="match status" value="1"/>
</dbReference>
<comment type="pathway">
    <text evidence="4">Cofactor biosynthesis; molybdopterin biosynthesis.</text>
</comment>
<evidence type="ECO:0000256" key="2">
    <source>
        <dbReference type="ARBA" id="ARBA00022679"/>
    </source>
</evidence>
<feature type="binding site" evidence="4">
    <location>
        <begin position="123"/>
        <end position="125"/>
    </location>
    <ligand>
        <name>substrate</name>
    </ligand>
</feature>
<dbReference type="CDD" id="cd00756">
    <property type="entry name" value="MoaE"/>
    <property type="match status" value="1"/>
</dbReference>
<dbReference type="HAMAP" id="MF_03052">
    <property type="entry name" value="MOC2B"/>
    <property type="match status" value="1"/>
</dbReference>
<proteinExistence type="inferred from homology"/>
<comment type="caution">
    <text evidence="5">The sequence shown here is derived from an EMBL/GenBank/DDBJ whole genome shotgun (WGS) entry which is preliminary data.</text>
</comment>
<comment type="similarity">
    <text evidence="4">Belongs to the MoaE family. MOCS2B subfamily.</text>
</comment>
<comment type="subunit">
    <text evidence="4">Heterotetramer; composed of 2 small (MOCS2A) and 2 large (MOCS2B) subunits.</text>
</comment>
<accession>A0AAN9VSF1</accession>
<feature type="binding site" evidence="4">
    <location>
        <position position="116"/>
    </location>
    <ligand>
        <name>substrate</name>
    </ligand>
</feature>
<organism evidence="5 6">
    <name type="scientific">Gryllus longicercus</name>
    <dbReference type="NCBI Taxonomy" id="2509291"/>
    <lineage>
        <taxon>Eukaryota</taxon>
        <taxon>Metazoa</taxon>
        <taxon>Ecdysozoa</taxon>
        <taxon>Arthropoda</taxon>
        <taxon>Hexapoda</taxon>
        <taxon>Insecta</taxon>
        <taxon>Pterygota</taxon>
        <taxon>Neoptera</taxon>
        <taxon>Polyneoptera</taxon>
        <taxon>Orthoptera</taxon>
        <taxon>Ensifera</taxon>
        <taxon>Gryllidea</taxon>
        <taxon>Grylloidea</taxon>
        <taxon>Gryllidae</taxon>
        <taxon>Gryllinae</taxon>
        <taxon>Gryllus</taxon>
    </lineage>
</organism>
<comment type="function">
    <text evidence="4">Catalytic subunit of the molybdopterin synthase complex, a complex that catalyzes the conversion of precursor Z into molybdopterin. Acts by mediating the incorporation of 2 sulfur atoms from thiocarboxylated MOCS2A into precursor Z to generate a dithiolene group.</text>
</comment>
<dbReference type="InterPro" id="IPR036563">
    <property type="entry name" value="MoaE_sf"/>
</dbReference>
<keyword evidence="6" id="KW-1185">Reference proteome</keyword>
<evidence type="ECO:0000256" key="4">
    <source>
        <dbReference type="HAMAP-Rule" id="MF_03052"/>
    </source>
</evidence>
<dbReference type="SUPFAM" id="SSF54690">
    <property type="entry name" value="Molybdopterin synthase subunit MoaE"/>
    <property type="match status" value="1"/>
</dbReference>